<feature type="compositionally biased region" description="Basic and acidic residues" evidence="1">
    <location>
        <begin position="36"/>
        <end position="61"/>
    </location>
</feature>
<feature type="compositionally biased region" description="Low complexity" evidence="1">
    <location>
        <begin position="89"/>
        <end position="99"/>
    </location>
</feature>
<evidence type="ECO:0000313" key="5">
    <source>
        <dbReference type="Proteomes" id="UP000325313"/>
    </source>
</evidence>
<dbReference type="Proteomes" id="UP000324748">
    <property type="component" value="Unassembled WGS sequence"/>
</dbReference>
<feature type="region of interest" description="Disordered" evidence="1">
    <location>
        <begin position="34"/>
        <end position="99"/>
    </location>
</feature>
<evidence type="ECO:0000256" key="1">
    <source>
        <dbReference type="SAM" id="MobiDB-lite"/>
    </source>
</evidence>
<gene>
    <name evidence="2" type="ORF">PGT21_027327</name>
    <name evidence="3" type="ORF">PGTUg99_012514</name>
</gene>
<name>A0A5B0N9F8_PUCGR</name>
<dbReference type="Proteomes" id="UP000325313">
    <property type="component" value="Unassembled WGS sequence"/>
</dbReference>
<keyword evidence="4" id="KW-1185">Reference proteome</keyword>
<evidence type="ECO:0000313" key="2">
    <source>
        <dbReference type="EMBL" id="KAA1084419.1"/>
    </source>
</evidence>
<dbReference type="AlphaFoldDB" id="A0A5B0N9F8"/>
<proteinExistence type="predicted"/>
<reference evidence="4 5" key="1">
    <citation type="submission" date="2019-05" db="EMBL/GenBank/DDBJ databases">
        <title>Emergence of the Ug99 lineage of the wheat stem rust pathogen through somatic hybridization.</title>
        <authorList>
            <person name="Li F."/>
            <person name="Upadhyaya N.M."/>
            <person name="Sperschneider J."/>
            <person name="Matny O."/>
            <person name="Nguyen-Phuc H."/>
            <person name="Mago R."/>
            <person name="Raley C."/>
            <person name="Miller M.E."/>
            <person name="Silverstein K.A.T."/>
            <person name="Henningsen E."/>
            <person name="Hirsch C.D."/>
            <person name="Visser B."/>
            <person name="Pretorius Z.A."/>
            <person name="Steffenson B.J."/>
            <person name="Schwessinger B."/>
            <person name="Dodds P.N."/>
            <person name="Figueroa M."/>
        </authorList>
    </citation>
    <scope>NUCLEOTIDE SEQUENCE [LARGE SCALE GENOMIC DNA]</scope>
    <source>
        <strain evidence="2">21-0</strain>
        <strain evidence="3 5">Ug99</strain>
    </source>
</reference>
<evidence type="ECO:0000313" key="3">
    <source>
        <dbReference type="EMBL" id="KAA1132962.1"/>
    </source>
</evidence>
<dbReference type="EMBL" id="VDEP01000074">
    <property type="protein sequence ID" value="KAA1132962.1"/>
    <property type="molecule type" value="Genomic_DNA"/>
</dbReference>
<evidence type="ECO:0000313" key="4">
    <source>
        <dbReference type="Proteomes" id="UP000324748"/>
    </source>
</evidence>
<accession>A0A5B0N9F8</accession>
<comment type="caution">
    <text evidence="2">The sequence shown here is derived from an EMBL/GenBank/DDBJ whole genome shotgun (WGS) entry which is preliminary data.</text>
</comment>
<protein>
    <submittedName>
        <fullName evidence="2">Uncharacterized protein</fullName>
    </submittedName>
</protein>
<dbReference type="EMBL" id="VSWC01000118">
    <property type="protein sequence ID" value="KAA1084419.1"/>
    <property type="molecule type" value="Genomic_DNA"/>
</dbReference>
<sequence>MHRLENLATETSNLKTDTAASLLLTESTTKRATYSVDKRLHNRENKRANQLAKRSEGDKRATQLAKRRLHNRASERANQLAKRSEGEEQATQLAKRRQQLLQQAHQWGVHVANQTSPPRKKLGWLGWLKLPLSLAGLV</sequence>
<organism evidence="2 4">
    <name type="scientific">Puccinia graminis f. sp. tritici</name>
    <dbReference type="NCBI Taxonomy" id="56615"/>
    <lineage>
        <taxon>Eukaryota</taxon>
        <taxon>Fungi</taxon>
        <taxon>Dikarya</taxon>
        <taxon>Basidiomycota</taxon>
        <taxon>Pucciniomycotina</taxon>
        <taxon>Pucciniomycetes</taxon>
        <taxon>Pucciniales</taxon>
        <taxon>Pucciniaceae</taxon>
        <taxon>Puccinia</taxon>
    </lineage>
</organism>